<keyword evidence="7" id="KW-1185">Reference proteome</keyword>
<feature type="active site" description="Nucleophile" evidence="4">
    <location>
        <position position="48"/>
    </location>
</feature>
<evidence type="ECO:0000256" key="3">
    <source>
        <dbReference type="ARBA" id="ARBA00023098"/>
    </source>
</evidence>
<feature type="active site" description="Proton acceptor" evidence="4">
    <location>
        <position position="186"/>
    </location>
</feature>
<dbReference type="STRING" id="753702.SAMN04488102_101206"/>
<dbReference type="InterPro" id="IPR016035">
    <property type="entry name" value="Acyl_Trfase/lysoPLipase"/>
</dbReference>
<evidence type="ECO:0000313" key="7">
    <source>
        <dbReference type="Proteomes" id="UP000199612"/>
    </source>
</evidence>
<dbReference type="Proteomes" id="UP000199612">
    <property type="component" value="Unassembled WGS sequence"/>
</dbReference>
<feature type="short sequence motif" description="GXGXXG" evidence="4">
    <location>
        <begin position="19"/>
        <end position="24"/>
    </location>
</feature>
<dbReference type="InterPro" id="IPR050301">
    <property type="entry name" value="NTE"/>
</dbReference>
<dbReference type="Gene3D" id="3.40.1090.10">
    <property type="entry name" value="Cytosolic phospholipase A2 catalytic domain"/>
    <property type="match status" value="2"/>
</dbReference>
<organism evidence="6 7">
    <name type="scientific">Alkalibacterium subtropicum</name>
    <dbReference type="NCBI Taxonomy" id="753702"/>
    <lineage>
        <taxon>Bacteria</taxon>
        <taxon>Bacillati</taxon>
        <taxon>Bacillota</taxon>
        <taxon>Bacilli</taxon>
        <taxon>Lactobacillales</taxon>
        <taxon>Carnobacteriaceae</taxon>
        <taxon>Alkalibacterium</taxon>
    </lineage>
</organism>
<feature type="domain" description="PNPLA" evidence="5">
    <location>
        <begin position="15"/>
        <end position="199"/>
    </location>
</feature>
<dbReference type="GO" id="GO:0016042">
    <property type="term" value="P:lipid catabolic process"/>
    <property type="evidence" value="ECO:0007669"/>
    <property type="project" value="UniProtKB-UniRule"/>
</dbReference>
<evidence type="ECO:0000256" key="1">
    <source>
        <dbReference type="ARBA" id="ARBA00022801"/>
    </source>
</evidence>
<evidence type="ECO:0000313" key="6">
    <source>
        <dbReference type="EMBL" id="SFB87299.1"/>
    </source>
</evidence>
<keyword evidence="2 4" id="KW-0442">Lipid degradation</keyword>
<protein>
    <submittedName>
        <fullName evidence="6">NTE family protein</fullName>
    </submittedName>
</protein>
<sequence>MEPAFFEKENMKRAIVFGGGGARGAFEIGVWKALDELGYHADIVTGTSVGALNGALYILGNQKEAEKMWKEIETNDILGFESPAQGAGFGDYGKTVSEFIVKVIKEKGLSTKPLEDMVMKYIDDEQKIRSRPVIFGLSTVNFRTMKVENYYLEDIKKGELTDYLLASSALYPAMEKHYINDTPYIDGGYGNNIPIDMALDKKPDQLVIVDVHGPHLFKRDPRIGNCEYIWIRTNWPLGDMLLFDKQRTELNIKLGYLETMKRAHANDYMGYWYTFDPENQDAEKDAFYVALHQLLQGHRSSHLFKQIDKETYQKTLLKELSRKWGKVVNEHTLMLAVLEMAGRTFKISPDNRYKLYDFQDMIKNRLERLLEAEKEQPIHAFEPSYILSGKEWSKEFFEQLPLVSNRRMTVQIFKWITDDRISSDHPLFSIIMKVKPYPLILALYCKYLFSKENENF</sequence>
<gene>
    <name evidence="6" type="ORF">SAMN04488102_101206</name>
</gene>
<feature type="short sequence motif" description="DGA/G" evidence="4">
    <location>
        <begin position="186"/>
        <end position="188"/>
    </location>
</feature>
<name>A0A1I1EJH6_9LACT</name>
<dbReference type="PANTHER" id="PTHR14226:SF29">
    <property type="entry name" value="NEUROPATHY TARGET ESTERASE SWS"/>
    <property type="match status" value="1"/>
</dbReference>
<dbReference type="SUPFAM" id="SSF52151">
    <property type="entry name" value="FabD/lysophospholipase-like"/>
    <property type="match status" value="1"/>
</dbReference>
<dbReference type="Pfam" id="PF01734">
    <property type="entry name" value="Patatin"/>
    <property type="match status" value="1"/>
</dbReference>
<evidence type="ECO:0000256" key="2">
    <source>
        <dbReference type="ARBA" id="ARBA00022963"/>
    </source>
</evidence>
<dbReference type="EMBL" id="FOLT01000001">
    <property type="protein sequence ID" value="SFB87299.1"/>
    <property type="molecule type" value="Genomic_DNA"/>
</dbReference>
<accession>A0A1I1EJH6</accession>
<dbReference type="InterPro" id="IPR002641">
    <property type="entry name" value="PNPLA_dom"/>
</dbReference>
<keyword evidence="1 4" id="KW-0378">Hydrolase</keyword>
<evidence type="ECO:0000256" key="4">
    <source>
        <dbReference type="PROSITE-ProRule" id="PRU01161"/>
    </source>
</evidence>
<proteinExistence type="predicted"/>
<keyword evidence="3 4" id="KW-0443">Lipid metabolism</keyword>
<dbReference type="PANTHER" id="PTHR14226">
    <property type="entry name" value="NEUROPATHY TARGET ESTERASE/SWISS CHEESE D.MELANOGASTER"/>
    <property type="match status" value="1"/>
</dbReference>
<dbReference type="PROSITE" id="PS51635">
    <property type="entry name" value="PNPLA"/>
    <property type="match status" value="1"/>
</dbReference>
<reference evidence="7" key="1">
    <citation type="submission" date="2016-10" db="EMBL/GenBank/DDBJ databases">
        <authorList>
            <person name="Varghese N."/>
            <person name="Submissions S."/>
        </authorList>
    </citation>
    <scope>NUCLEOTIDE SEQUENCE [LARGE SCALE GENOMIC DNA]</scope>
    <source>
        <strain evidence="7">DSM 23664</strain>
    </source>
</reference>
<dbReference type="AlphaFoldDB" id="A0A1I1EJH6"/>
<feature type="short sequence motif" description="GXSXG" evidence="4">
    <location>
        <begin position="46"/>
        <end position="50"/>
    </location>
</feature>
<dbReference type="CDD" id="cd07209">
    <property type="entry name" value="Pat_hypo_Ecoli_Z1214_like"/>
    <property type="match status" value="1"/>
</dbReference>
<dbReference type="GO" id="GO:0016787">
    <property type="term" value="F:hydrolase activity"/>
    <property type="evidence" value="ECO:0007669"/>
    <property type="project" value="UniProtKB-UniRule"/>
</dbReference>
<evidence type="ECO:0000259" key="5">
    <source>
        <dbReference type="PROSITE" id="PS51635"/>
    </source>
</evidence>